<evidence type="ECO:0000313" key="1">
    <source>
        <dbReference type="EMBL" id="ODN69906.1"/>
    </source>
</evidence>
<dbReference type="Proteomes" id="UP000094622">
    <property type="component" value="Unassembled WGS sequence"/>
</dbReference>
<reference evidence="1 2" key="1">
    <citation type="submission" date="2016-07" db="EMBL/GenBank/DDBJ databases">
        <title>Draft Genome Sequence of Methylobrevis pamukkalensis PK2.</title>
        <authorList>
            <person name="Vasilenko O.V."/>
            <person name="Doronina N.V."/>
            <person name="Shmareva M.N."/>
            <person name="Tarlachkov S.V."/>
            <person name="Mustakhimov I."/>
            <person name="Trotsenko Y.A."/>
        </authorList>
    </citation>
    <scope>NUCLEOTIDE SEQUENCE [LARGE SCALE GENOMIC DNA]</scope>
    <source>
        <strain evidence="1 2">PK2</strain>
    </source>
</reference>
<name>A0A1E3H280_9HYPH</name>
<dbReference type="PROSITE" id="PS51257">
    <property type="entry name" value="PROKAR_LIPOPROTEIN"/>
    <property type="match status" value="1"/>
</dbReference>
<evidence type="ECO:0000313" key="2">
    <source>
        <dbReference type="Proteomes" id="UP000094622"/>
    </source>
</evidence>
<proteinExistence type="predicted"/>
<gene>
    <name evidence="1" type="ORF">A6302_02788</name>
</gene>
<evidence type="ECO:0008006" key="3">
    <source>
        <dbReference type="Google" id="ProtNLM"/>
    </source>
</evidence>
<dbReference type="AlphaFoldDB" id="A0A1E3H280"/>
<sequence>MIRLSRLLVPALVLLAACNTTTPGGAPAGVRDGETLTKAMMERKLLDSCVYRQFNVVEKRNRMVEDCRCAARSAIRELPEGSYIVPRSGQLTGQQDLAVRNGIAACFKA</sequence>
<comment type="caution">
    <text evidence="1">The sequence shown here is derived from an EMBL/GenBank/DDBJ whole genome shotgun (WGS) entry which is preliminary data.</text>
</comment>
<dbReference type="EMBL" id="MCRJ01000069">
    <property type="protein sequence ID" value="ODN69906.1"/>
    <property type="molecule type" value="Genomic_DNA"/>
</dbReference>
<accession>A0A1E3H280</accession>
<protein>
    <recommendedName>
        <fullName evidence="3">Lipoprotein</fullName>
    </recommendedName>
</protein>
<organism evidence="1 2">
    <name type="scientific">Methylobrevis pamukkalensis</name>
    <dbReference type="NCBI Taxonomy" id="1439726"/>
    <lineage>
        <taxon>Bacteria</taxon>
        <taxon>Pseudomonadati</taxon>
        <taxon>Pseudomonadota</taxon>
        <taxon>Alphaproteobacteria</taxon>
        <taxon>Hyphomicrobiales</taxon>
        <taxon>Pleomorphomonadaceae</taxon>
        <taxon>Methylobrevis</taxon>
    </lineage>
</organism>
<keyword evidence="2" id="KW-1185">Reference proteome</keyword>